<proteinExistence type="inferred from homology"/>
<dbReference type="Pfam" id="PF02353">
    <property type="entry name" value="CMAS"/>
    <property type="match status" value="1"/>
</dbReference>
<keyword evidence="4" id="KW-0949">S-adenosyl-L-methionine</keyword>
<dbReference type="EC" id="2.1.1.-" evidence="7"/>
<evidence type="ECO:0000256" key="6">
    <source>
        <dbReference type="PIRSR" id="PIRSR003085-1"/>
    </source>
</evidence>
<dbReference type="CDD" id="cd02440">
    <property type="entry name" value="AdoMet_MTases"/>
    <property type="match status" value="1"/>
</dbReference>
<dbReference type="GO" id="GO:0032259">
    <property type="term" value="P:methylation"/>
    <property type="evidence" value="ECO:0007669"/>
    <property type="project" value="UniProtKB-KW"/>
</dbReference>
<keyword evidence="5" id="KW-0443">Lipid metabolism</keyword>
<evidence type="ECO:0000313" key="8">
    <source>
        <dbReference type="Proteomes" id="UP001169760"/>
    </source>
</evidence>
<dbReference type="InterPro" id="IPR050723">
    <property type="entry name" value="CFA/CMAS"/>
</dbReference>
<name>A0AAW7XC11_9GAMM</name>
<feature type="active site" evidence="6">
    <location>
        <position position="398"/>
    </location>
</feature>
<dbReference type="GO" id="GO:0008610">
    <property type="term" value="P:lipid biosynthetic process"/>
    <property type="evidence" value="ECO:0007669"/>
    <property type="project" value="InterPro"/>
</dbReference>
<dbReference type="Proteomes" id="UP001169760">
    <property type="component" value="Unassembled WGS sequence"/>
</dbReference>
<dbReference type="PIRSF" id="PIRSF003085">
    <property type="entry name" value="CMAS"/>
    <property type="match status" value="1"/>
</dbReference>
<gene>
    <name evidence="7" type="ORF">Q4521_18435</name>
</gene>
<dbReference type="PANTHER" id="PTHR43667">
    <property type="entry name" value="CYCLOPROPANE-FATTY-ACYL-PHOSPHOLIPID SYNTHASE"/>
    <property type="match status" value="1"/>
</dbReference>
<evidence type="ECO:0000256" key="4">
    <source>
        <dbReference type="ARBA" id="ARBA00022691"/>
    </source>
</evidence>
<organism evidence="7 8">
    <name type="scientific">Saccharophagus degradans</name>
    <dbReference type="NCBI Taxonomy" id="86304"/>
    <lineage>
        <taxon>Bacteria</taxon>
        <taxon>Pseudomonadati</taxon>
        <taxon>Pseudomonadota</taxon>
        <taxon>Gammaproteobacteria</taxon>
        <taxon>Cellvibrionales</taxon>
        <taxon>Cellvibrionaceae</taxon>
        <taxon>Saccharophagus</taxon>
    </lineage>
</organism>
<evidence type="ECO:0000256" key="5">
    <source>
        <dbReference type="ARBA" id="ARBA00023098"/>
    </source>
</evidence>
<dbReference type="Gene3D" id="3.40.50.150">
    <property type="entry name" value="Vaccinia Virus protein VP39"/>
    <property type="match status" value="1"/>
</dbReference>
<dbReference type="SUPFAM" id="SSF53335">
    <property type="entry name" value="S-adenosyl-L-methionine-dependent methyltransferases"/>
    <property type="match status" value="1"/>
</dbReference>
<dbReference type="GO" id="GO:0008168">
    <property type="term" value="F:methyltransferase activity"/>
    <property type="evidence" value="ECO:0007669"/>
    <property type="project" value="UniProtKB-KW"/>
</dbReference>
<comment type="caution">
    <text evidence="7">The sequence shown here is derived from an EMBL/GenBank/DDBJ whole genome shotgun (WGS) entry which is preliminary data.</text>
</comment>
<protein>
    <submittedName>
        <fullName evidence="7">Cyclopropane-fatty-acyl-phospholipid synthase family protein</fullName>
        <ecNumber evidence="7">2.1.1.-</ecNumber>
    </submittedName>
</protein>
<reference evidence="7" key="1">
    <citation type="submission" date="2023-07" db="EMBL/GenBank/DDBJ databases">
        <title>Genome content predicts the carbon catabolic preferences of heterotrophic bacteria.</title>
        <authorList>
            <person name="Gralka M."/>
        </authorList>
    </citation>
    <scope>NUCLEOTIDE SEQUENCE</scope>
    <source>
        <strain evidence="7">I3M17_2</strain>
    </source>
</reference>
<evidence type="ECO:0000256" key="2">
    <source>
        <dbReference type="ARBA" id="ARBA00022603"/>
    </source>
</evidence>
<evidence type="ECO:0000256" key="1">
    <source>
        <dbReference type="ARBA" id="ARBA00010815"/>
    </source>
</evidence>
<accession>A0AAW7XC11</accession>
<evidence type="ECO:0000313" key="7">
    <source>
        <dbReference type="EMBL" id="MDO6424471.1"/>
    </source>
</evidence>
<dbReference type="EMBL" id="JAUOPB010000015">
    <property type="protein sequence ID" value="MDO6424471.1"/>
    <property type="molecule type" value="Genomic_DNA"/>
</dbReference>
<dbReference type="InterPro" id="IPR003333">
    <property type="entry name" value="CMAS"/>
</dbReference>
<keyword evidence="2 7" id="KW-0489">Methyltransferase</keyword>
<sequence>MKLANTMSKTKREDNVQVAAPTLLDGLAKKIVLTLLKQMSVGHLTVEDGGEVFSFGEPQTKANVVAHINIKHASVYRKVLFAGTIGSAEAYMAGHWTTPDLTMVVRVMVLNQAMLQNMDSKWSAAYKYVASKVDRLRKNTKVGSKKNIAAHYDLSNEFFSLFLDSSMMYSSAIYKTPSTSLEEAAEFKLDHICKQLNLQPTDHLLEIGTGWGGMALYAAKHYGCKVTTTTISEQQYLYAKQAIEKAGLENKVTLLQKDYRDLDGQFDKLVSIEMIEAVGYDFYTQYFAKCSSLLKPDGLMLIQAITTTDQRYHREKDNIDFIRKYIFPGGCLPSNAVIAEHVANDTDMHLVQLHDITLDYAKTLADWRSAFSKKLDRVVELGFDEHFIKMWEFYLCYCEGGFKERVINTSQFVFAKPMCRVLPRPA</sequence>
<dbReference type="PANTHER" id="PTHR43667:SF2">
    <property type="entry name" value="FATTY ACID C-METHYL TRANSFERASE"/>
    <property type="match status" value="1"/>
</dbReference>
<keyword evidence="3 7" id="KW-0808">Transferase</keyword>
<comment type="similarity">
    <text evidence="1">Belongs to the CFA/CMAS family.</text>
</comment>
<dbReference type="AlphaFoldDB" id="A0AAW7XC11"/>
<dbReference type="RefSeq" id="WP_303493767.1">
    <property type="nucleotide sequence ID" value="NZ_JAUOPB010000015.1"/>
</dbReference>
<dbReference type="InterPro" id="IPR029063">
    <property type="entry name" value="SAM-dependent_MTases_sf"/>
</dbReference>
<evidence type="ECO:0000256" key="3">
    <source>
        <dbReference type="ARBA" id="ARBA00022679"/>
    </source>
</evidence>